<keyword evidence="1" id="KW-1133">Transmembrane helix</keyword>
<reference evidence="3 4" key="1">
    <citation type="submission" date="2016-06" db="EMBL/GenBank/DDBJ databases">
        <title>Three novel species with peptidoglycan cell walls form the new genus Lacunisphaera gen. nov. in the family Opitutaceae of the verrucomicrobial subdivision 4.</title>
        <authorList>
            <person name="Rast P."/>
            <person name="Gloeckner I."/>
            <person name="Jogler M."/>
            <person name="Boedeker C."/>
            <person name="Jeske O."/>
            <person name="Wiegand S."/>
            <person name="Reinhardt R."/>
            <person name="Schumann P."/>
            <person name="Rohde M."/>
            <person name="Spring S."/>
            <person name="Gloeckner F.O."/>
            <person name="Jogler C."/>
        </authorList>
    </citation>
    <scope>NUCLEOTIDE SEQUENCE [LARGE SCALE GENOMIC DNA]</scope>
    <source>
        <strain evidence="3 4">IG16b</strain>
    </source>
</reference>
<accession>A0A1D8AU51</accession>
<keyword evidence="2" id="KW-0732">Signal</keyword>
<feature type="transmembrane region" description="Helical" evidence="1">
    <location>
        <begin position="77"/>
        <end position="100"/>
    </location>
</feature>
<evidence type="ECO:0000256" key="2">
    <source>
        <dbReference type="SAM" id="SignalP"/>
    </source>
</evidence>
<sequence>MKRYAPLVALALCLTLLSLPLLAQGTAKAETKTAKTPGLELAAMATQVTGIAISPLLGVSAVGAYQYFKAATPEEKAALPWFANPSFWALGVLMVAAVAFKDAAGATLPPGWKKPLDVLETIENKASGLVAAGAVIPSLITFGSKLFMDSAGFGGTVELHYTGLAMLPVASIDTGWLLSLLMVPLSVAVFAVVWLTAHAINVLILLSPWGAIDAALKGVRTGVLGLVTATAWIDPVVGATLSVVIIIFAYFTAGWAFRLMTFGSVFCWDFFTVRRKRFKLLADGNKLFTGAEFEGVPPRTYGRLHQAADGGLTLKFRPWLVFPAREVPVPRAGLVVGRGVFFSEVLGHDAKRDQNRTLLLLPPRYLGHEELFARTYHISGTCEVGLRKAWSWIKEAVGLGTKKTATTAV</sequence>
<evidence type="ECO:0000256" key="1">
    <source>
        <dbReference type="SAM" id="Phobius"/>
    </source>
</evidence>
<feature type="transmembrane region" description="Helical" evidence="1">
    <location>
        <begin position="187"/>
        <end position="211"/>
    </location>
</feature>
<dbReference type="Proteomes" id="UP000095228">
    <property type="component" value="Chromosome"/>
</dbReference>
<keyword evidence="1" id="KW-0812">Transmembrane</keyword>
<proteinExistence type="predicted"/>
<keyword evidence="4" id="KW-1185">Reference proteome</keyword>
<keyword evidence="1" id="KW-0472">Membrane</keyword>
<feature type="signal peptide" evidence="2">
    <location>
        <begin position="1"/>
        <end position="23"/>
    </location>
</feature>
<dbReference type="AlphaFoldDB" id="A0A1D8AU51"/>
<dbReference type="OrthoDB" id="181223at2"/>
<dbReference type="RefSeq" id="WP_069961672.1">
    <property type="nucleotide sequence ID" value="NZ_CP016094.1"/>
</dbReference>
<name>A0A1D8AU51_9BACT</name>
<organism evidence="3 4">
    <name type="scientific">Lacunisphaera limnophila</name>
    <dbReference type="NCBI Taxonomy" id="1838286"/>
    <lineage>
        <taxon>Bacteria</taxon>
        <taxon>Pseudomonadati</taxon>
        <taxon>Verrucomicrobiota</taxon>
        <taxon>Opitutia</taxon>
        <taxon>Opitutales</taxon>
        <taxon>Opitutaceae</taxon>
        <taxon>Lacunisphaera</taxon>
    </lineage>
</organism>
<feature type="transmembrane region" description="Helical" evidence="1">
    <location>
        <begin position="159"/>
        <end position="181"/>
    </location>
</feature>
<feature type="transmembrane region" description="Helical" evidence="1">
    <location>
        <begin position="223"/>
        <end position="249"/>
    </location>
</feature>
<evidence type="ECO:0000313" key="4">
    <source>
        <dbReference type="Proteomes" id="UP000095228"/>
    </source>
</evidence>
<evidence type="ECO:0000313" key="3">
    <source>
        <dbReference type="EMBL" id="AOS44424.1"/>
    </source>
</evidence>
<dbReference type="EMBL" id="CP016094">
    <property type="protein sequence ID" value="AOS44424.1"/>
    <property type="molecule type" value="Genomic_DNA"/>
</dbReference>
<feature type="chain" id="PRO_5009105188" evidence="2">
    <location>
        <begin position="24"/>
        <end position="409"/>
    </location>
</feature>
<protein>
    <submittedName>
        <fullName evidence="3">Uncharacterized protein</fullName>
    </submittedName>
</protein>
<feature type="transmembrane region" description="Helical" evidence="1">
    <location>
        <begin position="45"/>
        <end position="65"/>
    </location>
</feature>
<dbReference type="KEGG" id="obg:Verru16b_01486"/>
<gene>
    <name evidence="3" type="ORF">Verru16b_01486</name>
</gene>